<dbReference type="AlphaFoldDB" id="A0AAD9KMY5"/>
<dbReference type="EMBL" id="JAODUO010000816">
    <property type="protein sequence ID" value="KAK2174246.1"/>
    <property type="molecule type" value="Genomic_DNA"/>
</dbReference>
<name>A0AAD9KMY5_RIDPI</name>
<sequence>MDGVRIDVFSSKRTEHCRVRLCSVGVASLRRAALQCEVAVCRVYECILAQAVEGILEAIHRTDVWVPVRPTCQERRITPAVVRRSHSVEKFAVICELTTPLLRLHVVLIVKFRIARVVQESLATAPVLGSDERAGP</sequence>
<accession>A0AAD9KMY5</accession>
<organism evidence="1 2">
    <name type="scientific">Ridgeia piscesae</name>
    <name type="common">Tubeworm</name>
    <dbReference type="NCBI Taxonomy" id="27915"/>
    <lineage>
        <taxon>Eukaryota</taxon>
        <taxon>Metazoa</taxon>
        <taxon>Spiralia</taxon>
        <taxon>Lophotrochozoa</taxon>
        <taxon>Annelida</taxon>
        <taxon>Polychaeta</taxon>
        <taxon>Sedentaria</taxon>
        <taxon>Canalipalpata</taxon>
        <taxon>Sabellida</taxon>
        <taxon>Siboglinidae</taxon>
        <taxon>Ridgeia</taxon>
    </lineage>
</organism>
<evidence type="ECO:0000313" key="1">
    <source>
        <dbReference type="EMBL" id="KAK2174246.1"/>
    </source>
</evidence>
<dbReference type="Proteomes" id="UP001209878">
    <property type="component" value="Unassembled WGS sequence"/>
</dbReference>
<comment type="caution">
    <text evidence="1">The sequence shown here is derived from an EMBL/GenBank/DDBJ whole genome shotgun (WGS) entry which is preliminary data.</text>
</comment>
<reference evidence="1" key="1">
    <citation type="journal article" date="2023" name="Mol. Biol. Evol.">
        <title>Third-Generation Sequencing Reveals the Adaptive Role of the Epigenome in Three Deep-Sea Polychaetes.</title>
        <authorList>
            <person name="Perez M."/>
            <person name="Aroh O."/>
            <person name="Sun Y."/>
            <person name="Lan Y."/>
            <person name="Juniper S.K."/>
            <person name="Young C.R."/>
            <person name="Angers B."/>
            <person name="Qian P.Y."/>
        </authorList>
    </citation>
    <scope>NUCLEOTIDE SEQUENCE</scope>
    <source>
        <strain evidence="1">R07B-5</strain>
    </source>
</reference>
<protein>
    <submittedName>
        <fullName evidence="1">Uncharacterized protein</fullName>
    </submittedName>
</protein>
<keyword evidence="2" id="KW-1185">Reference proteome</keyword>
<proteinExistence type="predicted"/>
<evidence type="ECO:0000313" key="2">
    <source>
        <dbReference type="Proteomes" id="UP001209878"/>
    </source>
</evidence>
<gene>
    <name evidence="1" type="ORF">NP493_816g01028</name>
</gene>